<accession>A0A7Y6F3K1</accession>
<dbReference type="PANTHER" id="PTHR42939:SF1">
    <property type="entry name" value="ABC TRANSPORTER ATP-BINDING PROTEIN ALBC-RELATED"/>
    <property type="match status" value="1"/>
</dbReference>
<dbReference type="PROSITE" id="PS00211">
    <property type="entry name" value="ABC_TRANSPORTER_1"/>
    <property type="match status" value="1"/>
</dbReference>
<dbReference type="InterPro" id="IPR051782">
    <property type="entry name" value="ABC_Transporter_VariousFunc"/>
</dbReference>
<protein>
    <submittedName>
        <fullName evidence="5">ABC transporter ATP-binding protein</fullName>
    </submittedName>
</protein>
<dbReference type="GO" id="GO:0005524">
    <property type="term" value="F:ATP binding"/>
    <property type="evidence" value="ECO:0007669"/>
    <property type="project" value="UniProtKB-KW"/>
</dbReference>
<dbReference type="Proteomes" id="UP000540128">
    <property type="component" value="Unassembled WGS sequence"/>
</dbReference>
<keyword evidence="3 5" id="KW-0067">ATP-binding</keyword>
<dbReference type="InterPro" id="IPR027417">
    <property type="entry name" value="P-loop_NTPase"/>
</dbReference>
<evidence type="ECO:0000256" key="1">
    <source>
        <dbReference type="ARBA" id="ARBA00022448"/>
    </source>
</evidence>
<dbReference type="CDD" id="cd03225">
    <property type="entry name" value="ABC_cobalt_CbiO_domain1"/>
    <property type="match status" value="1"/>
</dbReference>
<dbReference type="Pfam" id="PF00005">
    <property type="entry name" value="ABC_tran"/>
    <property type="match status" value="1"/>
</dbReference>
<sequence length="273" mass="28680">MRWEEVGKRYGLRGGWVLRDVDAECRAGEVVAVVGRNGSGKSTLLRLAAGLTRPSRGTVTGRPRVVGYVPDRFPPAGRMSATAYLTHLGRVRGLGTARSAARAGELLDRLALSGGREAPLATLSKGNAQKVAVAQALLVPPGLFVLDEPWSGLDASAHEVLAELLAEVAAGGGTVLFTDHRESLARTHATRSLHVADGRVTPQGESGTRDLVDVVLAWRGSGPRPPAALPGVRAEPGPDGQLALRVPRQDTDALLLAALREGWSVARVTEAAR</sequence>
<dbReference type="GO" id="GO:0022857">
    <property type="term" value="F:transmembrane transporter activity"/>
    <property type="evidence" value="ECO:0007669"/>
    <property type="project" value="UniProtKB-ARBA"/>
</dbReference>
<dbReference type="GO" id="GO:0016020">
    <property type="term" value="C:membrane"/>
    <property type="evidence" value="ECO:0007669"/>
    <property type="project" value="InterPro"/>
</dbReference>
<dbReference type="SUPFAM" id="SSF52540">
    <property type="entry name" value="P-loop containing nucleoside triphosphate hydrolases"/>
    <property type="match status" value="1"/>
</dbReference>
<dbReference type="Gene3D" id="3.40.50.300">
    <property type="entry name" value="P-loop containing nucleotide triphosphate hydrolases"/>
    <property type="match status" value="1"/>
</dbReference>
<evidence type="ECO:0000313" key="5">
    <source>
        <dbReference type="EMBL" id="NUV31211.1"/>
    </source>
</evidence>
<dbReference type="InterPro" id="IPR017871">
    <property type="entry name" value="ABC_transporter-like_CS"/>
</dbReference>
<feature type="domain" description="ABC transporter" evidence="4">
    <location>
        <begin position="1"/>
        <end position="222"/>
    </location>
</feature>
<keyword evidence="6" id="KW-1185">Reference proteome</keyword>
<comment type="caution">
    <text evidence="5">The sequence shown here is derived from an EMBL/GenBank/DDBJ whole genome shotgun (WGS) entry which is preliminary data.</text>
</comment>
<dbReference type="SMART" id="SM00382">
    <property type="entry name" value="AAA"/>
    <property type="match status" value="1"/>
</dbReference>
<gene>
    <name evidence="5" type="ORF">G6W59_23400</name>
</gene>
<dbReference type="PROSITE" id="PS50893">
    <property type="entry name" value="ABC_TRANSPORTER_2"/>
    <property type="match status" value="1"/>
</dbReference>
<keyword evidence="2" id="KW-0547">Nucleotide-binding</keyword>
<proteinExistence type="predicted"/>
<dbReference type="GO" id="GO:0016887">
    <property type="term" value="F:ATP hydrolysis activity"/>
    <property type="evidence" value="ECO:0007669"/>
    <property type="project" value="InterPro"/>
</dbReference>
<evidence type="ECO:0000313" key="6">
    <source>
        <dbReference type="Proteomes" id="UP000540128"/>
    </source>
</evidence>
<name>A0A7Y6F3K1_9ACTN</name>
<dbReference type="InterPro" id="IPR015856">
    <property type="entry name" value="ABC_transpr_CbiO/EcfA_su"/>
</dbReference>
<dbReference type="EMBL" id="JAANNT010000023">
    <property type="protein sequence ID" value="NUV31211.1"/>
    <property type="molecule type" value="Genomic_DNA"/>
</dbReference>
<evidence type="ECO:0000259" key="4">
    <source>
        <dbReference type="PROSITE" id="PS50893"/>
    </source>
</evidence>
<dbReference type="RefSeq" id="WP_175458619.1">
    <property type="nucleotide sequence ID" value="NZ_JAANNT010000023.1"/>
</dbReference>
<organism evidence="5 6">
    <name type="scientific">Streptomyces odorifer</name>
    <dbReference type="NCBI Taxonomy" id="53450"/>
    <lineage>
        <taxon>Bacteria</taxon>
        <taxon>Bacillati</taxon>
        <taxon>Actinomycetota</taxon>
        <taxon>Actinomycetes</taxon>
        <taxon>Kitasatosporales</taxon>
        <taxon>Streptomycetaceae</taxon>
        <taxon>Streptomyces</taxon>
        <taxon>Streptomyces albidoflavus group</taxon>
    </lineage>
</organism>
<dbReference type="PANTHER" id="PTHR42939">
    <property type="entry name" value="ABC TRANSPORTER ATP-BINDING PROTEIN ALBC-RELATED"/>
    <property type="match status" value="1"/>
</dbReference>
<evidence type="ECO:0000256" key="2">
    <source>
        <dbReference type="ARBA" id="ARBA00022741"/>
    </source>
</evidence>
<dbReference type="InterPro" id="IPR003593">
    <property type="entry name" value="AAA+_ATPase"/>
</dbReference>
<reference evidence="5 6" key="1">
    <citation type="submission" date="2020-03" db="EMBL/GenBank/DDBJ databases">
        <title>Complete genome sequence of sixteen Streptomyces strains facilitates identification of candidate genes involved in plant growth-promotion in grain legumes and cereals.</title>
        <authorList>
            <person name="Gopalakrishnan S."/>
            <person name="Thakur V."/>
            <person name="Saxena R."/>
            <person name="Vadlamudi S."/>
            <person name="Purohit S."/>
            <person name="Kumar V."/>
            <person name="Rathore A."/>
            <person name="Chitikineni A."/>
            <person name="Varshney R.K."/>
        </authorList>
    </citation>
    <scope>NUCLEOTIDE SEQUENCE [LARGE SCALE GENOMIC DNA]</scope>
    <source>
        <strain evidence="5 6">KAI-180</strain>
    </source>
</reference>
<evidence type="ECO:0000256" key="3">
    <source>
        <dbReference type="ARBA" id="ARBA00022840"/>
    </source>
</evidence>
<dbReference type="InterPro" id="IPR003439">
    <property type="entry name" value="ABC_transporter-like_ATP-bd"/>
</dbReference>
<keyword evidence="1" id="KW-0813">Transport</keyword>
<dbReference type="AlphaFoldDB" id="A0A7Y6F3K1"/>